<comment type="similarity">
    <text evidence="2 9">Belongs to the gluconokinase GntK/GntV family.</text>
</comment>
<keyword evidence="7 9" id="KW-0067">ATP-binding</keyword>
<dbReference type="CDD" id="cd02021">
    <property type="entry name" value="GntK"/>
    <property type="match status" value="1"/>
</dbReference>
<comment type="catalytic activity">
    <reaction evidence="8 9">
        <text>D-gluconate + ATP = 6-phospho-D-gluconate + ADP + H(+)</text>
        <dbReference type="Rhea" id="RHEA:19433"/>
        <dbReference type="ChEBI" id="CHEBI:15378"/>
        <dbReference type="ChEBI" id="CHEBI:18391"/>
        <dbReference type="ChEBI" id="CHEBI:30616"/>
        <dbReference type="ChEBI" id="CHEBI:58759"/>
        <dbReference type="ChEBI" id="CHEBI:456216"/>
        <dbReference type="EC" id="2.7.1.12"/>
    </reaction>
</comment>
<evidence type="ECO:0000256" key="6">
    <source>
        <dbReference type="ARBA" id="ARBA00022777"/>
    </source>
</evidence>
<keyword evidence="5 9" id="KW-0547">Nucleotide-binding</keyword>
<name>A0A4P6XL56_9ASCO</name>
<dbReference type="GO" id="GO:0005975">
    <property type="term" value="P:carbohydrate metabolic process"/>
    <property type="evidence" value="ECO:0007669"/>
    <property type="project" value="InterPro"/>
</dbReference>
<keyword evidence="6 9" id="KW-0418">Kinase</keyword>
<dbReference type="Pfam" id="PF01202">
    <property type="entry name" value="SKI"/>
    <property type="match status" value="1"/>
</dbReference>
<dbReference type="PANTHER" id="PTHR43442:SF3">
    <property type="entry name" value="GLUCONOKINASE-RELATED"/>
    <property type="match status" value="1"/>
</dbReference>
<dbReference type="STRING" id="2163413.A0A4P6XL56"/>
<dbReference type="InterPro" id="IPR006001">
    <property type="entry name" value="Therm_gnt_kin"/>
</dbReference>
<dbReference type="UniPathway" id="UPA00792"/>
<evidence type="ECO:0000256" key="3">
    <source>
        <dbReference type="ARBA" id="ARBA00012054"/>
    </source>
</evidence>
<dbReference type="InterPro" id="IPR027417">
    <property type="entry name" value="P-loop_NTPase"/>
</dbReference>
<evidence type="ECO:0000256" key="8">
    <source>
        <dbReference type="ARBA" id="ARBA00048090"/>
    </source>
</evidence>
<evidence type="ECO:0000313" key="10">
    <source>
        <dbReference type="EMBL" id="QBM86678.1"/>
    </source>
</evidence>
<accession>A0A4P6XL56</accession>
<dbReference type="NCBIfam" id="TIGR01313">
    <property type="entry name" value="therm_gnt_kin"/>
    <property type="match status" value="1"/>
</dbReference>
<sequence>MPFVIIVGGPSGTGKTTTATLLAKHYDCPYIEGDDLHPESNVEKMSRGEPLTDDDRWDWLEKITHASVEKATNPDNKSGICVTSCSMLKRSYRTFLSEKGEAAEFRYVFLHASYDNIIKRVAARQNHFLKLNMVKLQFDIMEVPKSDELIKNGGKAIAVDCESGTPDQLADLIVHQLDL</sequence>
<comment type="pathway">
    <text evidence="1 9">Carbohydrate acid metabolism; D-gluconate degradation.</text>
</comment>
<dbReference type="AlphaFoldDB" id="A0A4P6XL56"/>
<evidence type="ECO:0000256" key="5">
    <source>
        <dbReference type="ARBA" id="ARBA00022741"/>
    </source>
</evidence>
<keyword evidence="4 9" id="KW-0808">Transferase</keyword>
<dbReference type="EC" id="2.7.1.12" evidence="3 9"/>
<evidence type="ECO:0000256" key="9">
    <source>
        <dbReference type="RuleBase" id="RU363066"/>
    </source>
</evidence>
<dbReference type="Proteomes" id="UP000292447">
    <property type="component" value="Chromosome I"/>
</dbReference>
<evidence type="ECO:0000313" key="11">
    <source>
        <dbReference type="Proteomes" id="UP000292447"/>
    </source>
</evidence>
<evidence type="ECO:0000256" key="1">
    <source>
        <dbReference type="ARBA" id="ARBA00004875"/>
    </source>
</evidence>
<gene>
    <name evidence="10" type="primary">MPUL0A13240</name>
    <name evidence="10" type="ORF">METSCH_A13240</name>
</gene>
<keyword evidence="11" id="KW-1185">Reference proteome</keyword>
<dbReference type="GO" id="GO:0046316">
    <property type="term" value="F:gluconokinase activity"/>
    <property type="evidence" value="ECO:0007669"/>
    <property type="project" value="UniProtKB-EC"/>
</dbReference>
<protein>
    <recommendedName>
        <fullName evidence="3 9">Gluconokinase</fullName>
        <ecNumber evidence="3 9">2.7.1.12</ecNumber>
    </recommendedName>
</protein>
<dbReference type="GO" id="GO:0005737">
    <property type="term" value="C:cytoplasm"/>
    <property type="evidence" value="ECO:0007669"/>
    <property type="project" value="TreeGrafter"/>
</dbReference>
<evidence type="ECO:0000256" key="2">
    <source>
        <dbReference type="ARBA" id="ARBA00008420"/>
    </source>
</evidence>
<evidence type="ECO:0000256" key="7">
    <source>
        <dbReference type="ARBA" id="ARBA00022840"/>
    </source>
</evidence>
<organism evidence="10 11">
    <name type="scientific">Metschnikowia aff. pulcherrima</name>
    <dbReference type="NCBI Taxonomy" id="2163413"/>
    <lineage>
        <taxon>Eukaryota</taxon>
        <taxon>Fungi</taxon>
        <taxon>Dikarya</taxon>
        <taxon>Ascomycota</taxon>
        <taxon>Saccharomycotina</taxon>
        <taxon>Pichiomycetes</taxon>
        <taxon>Metschnikowiaceae</taxon>
        <taxon>Metschnikowia</taxon>
    </lineage>
</organism>
<dbReference type="SUPFAM" id="SSF52540">
    <property type="entry name" value="P-loop containing nucleoside triphosphate hydrolases"/>
    <property type="match status" value="1"/>
</dbReference>
<proteinExistence type="inferred from homology"/>
<dbReference type="GO" id="GO:0005524">
    <property type="term" value="F:ATP binding"/>
    <property type="evidence" value="ECO:0007669"/>
    <property type="project" value="UniProtKB-KW"/>
</dbReference>
<dbReference type="Gene3D" id="3.40.50.300">
    <property type="entry name" value="P-loop containing nucleotide triphosphate hydrolases"/>
    <property type="match status" value="1"/>
</dbReference>
<evidence type="ECO:0000256" key="4">
    <source>
        <dbReference type="ARBA" id="ARBA00022679"/>
    </source>
</evidence>
<dbReference type="EMBL" id="CP034456">
    <property type="protein sequence ID" value="QBM86678.1"/>
    <property type="molecule type" value="Genomic_DNA"/>
</dbReference>
<dbReference type="PANTHER" id="PTHR43442">
    <property type="entry name" value="GLUCONOKINASE-RELATED"/>
    <property type="match status" value="1"/>
</dbReference>
<dbReference type="InterPro" id="IPR031322">
    <property type="entry name" value="Shikimate/glucono_kinase"/>
</dbReference>
<reference evidence="11" key="1">
    <citation type="submission" date="2019-03" db="EMBL/GenBank/DDBJ databases">
        <title>Snf2 controls pulcherriminic acid biosynthesis and connects pigmentation and antifungal activity of the yeast Metschnikowia pulcherrima.</title>
        <authorList>
            <person name="Gore-Lloyd D."/>
            <person name="Sumann I."/>
            <person name="Brachmann A.O."/>
            <person name="Schneeberger K."/>
            <person name="Ortiz-Merino R.A."/>
            <person name="Moreno-Beltran M."/>
            <person name="Schlaefli M."/>
            <person name="Kirner P."/>
            <person name="Santos Kron A."/>
            <person name="Wolfe K.H."/>
            <person name="Piel J."/>
            <person name="Ahrens C.H."/>
            <person name="Henk D."/>
            <person name="Freimoser F.M."/>
        </authorList>
    </citation>
    <scope>NUCLEOTIDE SEQUENCE [LARGE SCALE GENOMIC DNA]</scope>
    <source>
        <strain evidence="11">APC 1.2</strain>
    </source>
</reference>